<dbReference type="Gene3D" id="3.30.420.10">
    <property type="entry name" value="Ribonuclease H-like superfamily/Ribonuclease H"/>
    <property type="match status" value="1"/>
</dbReference>
<dbReference type="InterPro" id="IPR036397">
    <property type="entry name" value="RNaseH_sf"/>
</dbReference>
<name>A0ABW0GDA1_9PROT</name>
<dbReference type="EMBL" id="JBHSLC010000081">
    <property type="protein sequence ID" value="MFC5358157.1"/>
    <property type="molecule type" value="Genomic_DNA"/>
</dbReference>
<organism evidence="1 2">
    <name type="scientific">Azospirillum himalayense</name>
    <dbReference type="NCBI Taxonomy" id="654847"/>
    <lineage>
        <taxon>Bacteria</taxon>
        <taxon>Pseudomonadati</taxon>
        <taxon>Pseudomonadota</taxon>
        <taxon>Alphaproteobacteria</taxon>
        <taxon>Rhodospirillales</taxon>
        <taxon>Azospirillaceae</taxon>
        <taxon>Azospirillum</taxon>
    </lineage>
</organism>
<sequence>MAGGILGLDLGRTMGWAVADRPAIDVWPPGPFLIGRTPPRPKIHSGSHVIGPSGMEHGRYFLAYDNWLYEMLEWFKPKAVAVEAAIVTGKGGNSRRGEGIEAIRRLVGKETVTKLRCADMGLTYVSFHNATVKKQFAGNGRADEQEMLRAFLARAWGNGAVWADHNEVDGSAVLECGVRVLKHGETL</sequence>
<gene>
    <name evidence="1" type="ORF">ACFPMG_24525</name>
</gene>
<dbReference type="SUPFAM" id="SSF53098">
    <property type="entry name" value="Ribonuclease H-like"/>
    <property type="match status" value="1"/>
</dbReference>
<proteinExistence type="predicted"/>
<protein>
    <submittedName>
        <fullName evidence="1">Uncharacterized protein</fullName>
    </submittedName>
</protein>
<dbReference type="InterPro" id="IPR012337">
    <property type="entry name" value="RNaseH-like_sf"/>
</dbReference>
<evidence type="ECO:0000313" key="1">
    <source>
        <dbReference type="EMBL" id="MFC5358157.1"/>
    </source>
</evidence>
<evidence type="ECO:0000313" key="2">
    <source>
        <dbReference type="Proteomes" id="UP001596166"/>
    </source>
</evidence>
<keyword evidence="2" id="KW-1185">Reference proteome</keyword>
<comment type="caution">
    <text evidence="1">The sequence shown here is derived from an EMBL/GenBank/DDBJ whole genome shotgun (WGS) entry which is preliminary data.</text>
</comment>
<accession>A0ABW0GDA1</accession>
<dbReference type="Proteomes" id="UP001596166">
    <property type="component" value="Unassembled WGS sequence"/>
</dbReference>
<dbReference type="RefSeq" id="WP_376997858.1">
    <property type="nucleotide sequence ID" value="NZ_JBHSLC010000081.1"/>
</dbReference>
<reference evidence="2" key="1">
    <citation type="journal article" date="2019" name="Int. J. Syst. Evol. Microbiol.">
        <title>The Global Catalogue of Microorganisms (GCM) 10K type strain sequencing project: providing services to taxonomists for standard genome sequencing and annotation.</title>
        <authorList>
            <consortium name="The Broad Institute Genomics Platform"/>
            <consortium name="The Broad Institute Genome Sequencing Center for Infectious Disease"/>
            <person name="Wu L."/>
            <person name="Ma J."/>
        </authorList>
    </citation>
    <scope>NUCLEOTIDE SEQUENCE [LARGE SCALE GENOMIC DNA]</scope>
    <source>
        <strain evidence="2">CCUG 58760</strain>
    </source>
</reference>